<evidence type="ECO:0000256" key="5">
    <source>
        <dbReference type="ARBA" id="ARBA00023163"/>
    </source>
</evidence>
<dbReference type="AlphaFoldDB" id="A0AA39CCI5"/>
<keyword evidence="5" id="KW-0804">Transcription</keyword>
<protein>
    <recommendedName>
        <fullName evidence="9">Zn(2)-C6 fungal-type domain-containing protein</fullName>
    </recommendedName>
</protein>
<keyword evidence="1" id="KW-0479">Metal-binding</keyword>
<dbReference type="GO" id="GO:0000981">
    <property type="term" value="F:DNA-binding transcription factor activity, RNA polymerase II-specific"/>
    <property type="evidence" value="ECO:0007669"/>
    <property type="project" value="InterPro"/>
</dbReference>
<organism evidence="7 8">
    <name type="scientific">Cladophialophora chaetospira</name>
    <dbReference type="NCBI Taxonomy" id="386627"/>
    <lineage>
        <taxon>Eukaryota</taxon>
        <taxon>Fungi</taxon>
        <taxon>Dikarya</taxon>
        <taxon>Ascomycota</taxon>
        <taxon>Pezizomycotina</taxon>
        <taxon>Eurotiomycetes</taxon>
        <taxon>Chaetothyriomycetidae</taxon>
        <taxon>Chaetothyriales</taxon>
        <taxon>Herpotrichiellaceae</taxon>
        <taxon>Cladophialophora</taxon>
    </lineage>
</organism>
<evidence type="ECO:0000313" key="7">
    <source>
        <dbReference type="EMBL" id="KAJ9603277.1"/>
    </source>
</evidence>
<dbReference type="GO" id="GO:0003677">
    <property type="term" value="F:DNA binding"/>
    <property type="evidence" value="ECO:0007669"/>
    <property type="project" value="UniProtKB-KW"/>
</dbReference>
<keyword evidence="3" id="KW-0805">Transcription regulation</keyword>
<keyword evidence="4" id="KW-0238">DNA-binding</keyword>
<dbReference type="PANTHER" id="PTHR36206">
    <property type="entry name" value="ASPERCRYPTIN BIOSYNTHESIS CLUSTER-SPECIFIC TRANSCRIPTION REGULATOR ATNN-RELATED"/>
    <property type="match status" value="1"/>
</dbReference>
<dbReference type="InterPro" id="IPR036864">
    <property type="entry name" value="Zn2-C6_fun-type_DNA-bd_sf"/>
</dbReference>
<keyword evidence="2" id="KW-0862">Zinc</keyword>
<evidence type="ECO:0000256" key="3">
    <source>
        <dbReference type="ARBA" id="ARBA00023015"/>
    </source>
</evidence>
<accession>A0AA39CCI5</accession>
<evidence type="ECO:0000256" key="6">
    <source>
        <dbReference type="ARBA" id="ARBA00023242"/>
    </source>
</evidence>
<name>A0AA39CCI5_9EURO</name>
<proteinExistence type="predicted"/>
<evidence type="ECO:0000256" key="1">
    <source>
        <dbReference type="ARBA" id="ARBA00022723"/>
    </source>
</evidence>
<keyword evidence="8" id="KW-1185">Reference proteome</keyword>
<dbReference type="CDD" id="cd00067">
    <property type="entry name" value="GAL4"/>
    <property type="match status" value="1"/>
</dbReference>
<dbReference type="InterPro" id="IPR021858">
    <property type="entry name" value="Fun_TF"/>
</dbReference>
<reference evidence="7" key="1">
    <citation type="submission" date="2022-10" db="EMBL/GenBank/DDBJ databases">
        <title>Culturing micro-colonial fungi from biological soil crusts in the Mojave desert and describing Neophaeococcomyces mojavensis, and introducing the new genera and species Taxawa tesnikishii.</title>
        <authorList>
            <person name="Kurbessoian T."/>
            <person name="Stajich J.E."/>
        </authorList>
    </citation>
    <scope>NUCLEOTIDE SEQUENCE</scope>
    <source>
        <strain evidence="7">TK_41</strain>
    </source>
</reference>
<dbReference type="GO" id="GO:0008270">
    <property type="term" value="F:zinc ion binding"/>
    <property type="evidence" value="ECO:0007669"/>
    <property type="project" value="InterPro"/>
</dbReference>
<dbReference type="PANTHER" id="PTHR36206:SF16">
    <property type="entry name" value="TRANSCRIPTION FACTOR DOMAIN-CONTAINING PROTEIN-RELATED"/>
    <property type="match status" value="1"/>
</dbReference>
<comment type="caution">
    <text evidence="7">The sequence shown here is derived from an EMBL/GenBank/DDBJ whole genome shotgun (WGS) entry which is preliminary data.</text>
</comment>
<evidence type="ECO:0000256" key="2">
    <source>
        <dbReference type="ARBA" id="ARBA00022833"/>
    </source>
</evidence>
<evidence type="ECO:0000256" key="4">
    <source>
        <dbReference type="ARBA" id="ARBA00023125"/>
    </source>
</evidence>
<sequence>MATVRETTKARKIHVDKFKVRSKLGCGTYRTKRIKCDQEWPVCLKCIAACRVCDGYGVWGGGGNPYGPNGYKSKMMQSRFPTRSAVYSIPNHAWNEDRMTFEMLKRKMGIKLSGIFDSDFWDMLVLQASFDEPAILHAVAAIGSAYRSDRLARDEYDAKTLHGHMDQEGTRALLEYNRAIRSLKAHLIHTDLCSLRVTLITCMLFICFEYLRRNLRTGDTHLLNGLRLVRDIQARRYPNGECMLVKGNPPDSVDDHLIEAFARLNLQCALFGLGSRHTYVPPRESLFSFKTPTYFESVQQARRQLDGILGGTYHLLLQRCNSQRSDGDKLNLEAFVHDQQQLESGLASWLQTYHQTLAETQHGFTDTLAFMVLRMYHTMASIITSVCHPLGSESDFDLHTADFVSLVKQAIELAEGAKVHMSHRPSPWSAKKSFTVDMGYIPVLYYLALKCRNPRIRRHAINMMCASPHREGVWDGELSAAIARRVVEIEEADFYKGWKLDEDFNAWEMPRKEEWEAFPVLPEAHRIHQVNVILPQEGVANSTLQCIRRRWVDSGWQVESRNHSIPATSRG</sequence>
<gene>
    <name evidence="7" type="ORF">H2200_012055</name>
</gene>
<evidence type="ECO:0008006" key="9">
    <source>
        <dbReference type="Google" id="ProtNLM"/>
    </source>
</evidence>
<evidence type="ECO:0000313" key="8">
    <source>
        <dbReference type="Proteomes" id="UP001172673"/>
    </source>
</evidence>
<dbReference type="InterPro" id="IPR052360">
    <property type="entry name" value="Transcr_Regulatory_Proteins"/>
</dbReference>
<dbReference type="Pfam" id="PF11951">
    <property type="entry name" value="Fungal_trans_2"/>
    <property type="match status" value="1"/>
</dbReference>
<dbReference type="Proteomes" id="UP001172673">
    <property type="component" value="Unassembled WGS sequence"/>
</dbReference>
<dbReference type="InterPro" id="IPR001138">
    <property type="entry name" value="Zn2Cys6_DnaBD"/>
</dbReference>
<dbReference type="SUPFAM" id="SSF57701">
    <property type="entry name" value="Zn2/Cys6 DNA-binding domain"/>
    <property type="match status" value="1"/>
</dbReference>
<dbReference type="EMBL" id="JAPDRK010000022">
    <property type="protein sequence ID" value="KAJ9603277.1"/>
    <property type="molecule type" value="Genomic_DNA"/>
</dbReference>
<keyword evidence="6" id="KW-0539">Nucleus</keyword>